<feature type="region of interest" description="Disordered" evidence="12">
    <location>
        <begin position="1"/>
        <end position="25"/>
    </location>
</feature>
<feature type="transmembrane region" description="Helical" evidence="10">
    <location>
        <begin position="383"/>
        <end position="404"/>
    </location>
</feature>
<dbReference type="UniPathway" id="UPA00219"/>
<evidence type="ECO:0000256" key="9">
    <source>
        <dbReference type="ARBA" id="ARBA00061532"/>
    </source>
</evidence>
<dbReference type="GO" id="GO:0034204">
    <property type="term" value="P:lipid translocation"/>
    <property type="evidence" value="ECO:0007669"/>
    <property type="project" value="TreeGrafter"/>
</dbReference>
<feature type="transmembrane region" description="Helical" evidence="10">
    <location>
        <begin position="159"/>
        <end position="180"/>
    </location>
</feature>
<keyword evidence="7 10" id="KW-0472">Membrane</keyword>
<feature type="transmembrane region" description="Helical" evidence="10">
    <location>
        <begin position="187"/>
        <end position="209"/>
    </location>
</feature>
<dbReference type="GO" id="GO:0009252">
    <property type="term" value="P:peptidoglycan biosynthetic process"/>
    <property type="evidence" value="ECO:0007669"/>
    <property type="project" value="UniProtKB-UniRule"/>
</dbReference>
<evidence type="ECO:0000256" key="12">
    <source>
        <dbReference type="SAM" id="MobiDB-lite"/>
    </source>
</evidence>
<evidence type="ECO:0000256" key="4">
    <source>
        <dbReference type="ARBA" id="ARBA00022960"/>
    </source>
</evidence>
<dbReference type="InterPro" id="IPR004268">
    <property type="entry name" value="MurJ"/>
</dbReference>
<keyword evidence="10 11" id="KW-0961">Cell wall biogenesis/degradation</keyword>
<feature type="transmembrane region" description="Helical" evidence="10">
    <location>
        <begin position="416"/>
        <end position="437"/>
    </location>
</feature>
<evidence type="ECO:0000256" key="1">
    <source>
        <dbReference type="ARBA" id="ARBA00004651"/>
    </source>
</evidence>
<keyword evidence="3 10" id="KW-0812">Transmembrane</keyword>
<evidence type="ECO:0000256" key="11">
    <source>
        <dbReference type="PIRNR" id="PIRNR002869"/>
    </source>
</evidence>
<keyword evidence="14" id="KW-1185">Reference proteome</keyword>
<dbReference type="HOGENOM" id="CLU_006797_5_3_0"/>
<dbReference type="GO" id="GO:0005886">
    <property type="term" value="C:plasma membrane"/>
    <property type="evidence" value="ECO:0007669"/>
    <property type="project" value="UniProtKB-SubCell"/>
</dbReference>
<dbReference type="PIRSF" id="PIRSF002869">
    <property type="entry name" value="MviN"/>
    <property type="match status" value="1"/>
</dbReference>
<comment type="caution">
    <text evidence="10">Lacks conserved residue(s) required for the propagation of feature annotation.</text>
</comment>
<dbReference type="GO" id="GO:0071555">
    <property type="term" value="P:cell wall organization"/>
    <property type="evidence" value="ECO:0007669"/>
    <property type="project" value="UniProtKB-UniRule"/>
</dbReference>
<organism evidence="13 14">
    <name type="scientific">Gemmatirosa kalamazoonensis</name>
    <dbReference type="NCBI Taxonomy" id="861299"/>
    <lineage>
        <taxon>Bacteria</taxon>
        <taxon>Pseudomonadati</taxon>
        <taxon>Gemmatimonadota</taxon>
        <taxon>Gemmatimonadia</taxon>
        <taxon>Gemmatimonadales</taxon>
        <taxon>Gemmatimonadaceae</taxon>
        <taxon>Gemmatirosa</taxon>
    </lineage>
</organism>
<feature type="transmembrane region" description="Helical" evidence="10">
    <location>
        <begin position="221"/>
        <end position="241"/>
    </location>
</feature>
<dbReference type="InParanoid" id="W0RK16"/>
<dbReference type="eggNOG" id="COG0728">
    <property type="taxonomic scope" value="Bacteria"/>
</dbReference>
<evidence type="ECO:0000256" key="6">
    <source>
        <dbReference type="ARBA" id="ARBA00022989"/>
    </source>
</evidence>
<sequence length="563" mass="59295">MTTATAAAGDEHPERGQPTSGGVAARRRPLAARGGAAAMLVALGIFLSRIFGLVRSRVMARYLGTSDAADAFTSALRIPNFLQNLFGEGVLSASFIPVYAKLLAEGDEDEADRVAGAVFGLLAATVALLVAAGVLATPFFVETVAAGFSGAKRDLTVRLVRILFPGTGLLVLGAWCLGILNSHRKFFISYAAPVVWNVAIIAGLVVGGRAHVPQDRLVVQVAWWTVAGCVLQFAVQLPVALRALRHFAPSLDTTSAHVREVVRNFLPVFLGRGAVQISGYVDLNFASQLGSGAQAALGYAQNIYLLPVSLFGMSISAAELPAMSGALGTSDEVHASLRRRLIAGLRRIAFFVVPSAMAFLALGDVIAAVLFQTGAFKRDNSVFVWAILAGSAVGLLASTLARLYSSTFYALKDTRTPLRFALVRIALTIALGWLFAFPLPRLLGLAPRWGTAGLTASAGIAGWVEFVLLRSRLNRRIGDTGVPAKLSGGLWLAAALGAACAWGVKLYLGLGRPLVNGAIILAMYGVVYLLATYVTDVPEAHDMVSKVTRRVGRPKPVAPTPPA</sequence>
<reference evidence="13 14" key="1">
    <citation type="journal article" date="2014" name="Genome Announc.">
        <title>Genome Sequence and Methylome of Soil Bacterium Gemmatirosa kalamazoonensis KBS708T, a Member of the Rarely Cultivated Gemmatimonadetes Phylum.</title>
        <authorList>
            <person name="Debruyn J.M."/>
            <person name="Radosevich M."/>
            <person name="Wommack K.E."/>
            <person name="Polson S.W."/>
            <person name="Hauser L.J."/>
            <person name="Fawaz M.N."/>
            <person name="Korlach J."/>
            <person name="Tsai Y.C."/>
        </authorList>
    </citation>
    <scope>NUCLEOTIDE SEQUENCE [LARGE SCALE GENOMIC DNA]</scope>
    <source>
        <strain evidence="13 14">KBS708</strain>
    </source>
</reference>
<feature type="transmembrane region" description="Helical" evidence="10">
    <location>
        <begin position="36"/>
        <end position="54"/>
    </location>
</feature>
<evidence type="ECO:0000256" key="7">
    <source>
        <dbReference type="ARBA" id="ARBA00023136"/>
    </source>
</evidence>
<comment type="subcellular location">
    <subcellularLocation>
        <location evidence="1 10">Cell membrane</location>
        <topology evidence="1 10">Multi-pass membrane protein</topology>
    </subcellularLocation>
</comment>
<dbReference type="InterPro" id="IPR051050">
    <property type="entry name" value="Lipid_II_flippase_MurJ/MviN"/>
</dbReference>
<keyword evidence="5 10" id="KW-0573">Peptidoglycan synthesis</keyword>
<evidence type="ECO:0000256" key="2">
    <source>
        <dbReference type="ARBA" id="ARBA00022475"/>
    </source>
</evidence>
<feature type="transmembrane region" description="Helical" evidence="10">
    <location>
        <begin position="348"/>
        <end position="371"/>
    </location>
</feature>
<dbReference type="PATRIC" id="fig|861299.3.peg.3283"/>
<proteinExistence type="inferred from homology"/>
<feature type="transmembrane region" description="Helical" evidence="10">
    <location>
        <begin position="514"/>
        <end position="534"/>
    </location>
</feature>
<dbReference type="GO" id="GO:0008360">
    <property type="term" value="P:regulation of cell shape"/>
    <property type="evidence" value="ECO:0007669"/>
    <property type="project" value="UniProtKB-UniRule"/>
</dbReference>
<keyword evidence="4 10" id="KW-0133">Cell shape</keyword>
<evidence type="ECO:0000256" key="10">
    <source>
        <dbReference type="HAMAP-Rule" id="MF_02078"/>
    </source>
</evidence>
<evidence type="ECO:0000256" key="8">
    <source>
        <dbReference type="ARBA" id="ARBA00060041"/>
    </source>
</evidence>
<comment type="pathway">
    <text evidence="10">Cell wall biogenesis; peptidoglycan biosynthesis.</text>
</comment>
<dbReference type="CDD" id="cd13123">
    <property type="entry name" value="MATE_MurJ_like"/>
    <property type="match status" value="1"/>
</dbReference>
<feature type="transmembrane region" description="Helical" evidence="10">
    <location>
        <begin position="449"/>
        <end position="469"/>
    </location>
</feature>
<dbReference type="AlphaFoldDB" id="W0RK16"/>
<dbReference type="KEGG" id="gba:J421_3230"/>
<accession>W0RK16</accession>
<dbReference type="PANTHER" id="PTHR47019">
    <property type="entry name" value="LIPID II FLIPPASE MURJ"/>
    <property type="match status" value="1"/>
</dbReference>
<keyword evidence="10 11" id="KW-0813">Transport</keyword>
<dbReference type="NCBIfam" id="TIGR01695">
    <property type="entry name" value="murJ_mviN"/>
    <property type="match status" value="1"/>
</dbReference>
<evidence type="ECO:0000256" key="5">
    <source>
        <dbReference type="ARBA" id="ARBA00022984"/>
    </source>
</evidence>
<dbReference type="PRINTS" id="PR01806">
    <property type="entry name" value="VIRFACTRMVIN"/>
</dbReference>
<dbReference type="HAMAP" id="MF_02078">
    <property type="entry name" value="MurJ_MviN"/>
    <property type="match status" value="1"/>
</dbReference>
<dbReference type="Pfam" id="PF03023">
    <property type="entry name" value="MurJ"/>
    <property type="match status" value="1"/>
</dbReference>
<feature type="transmembrane region" description="Helical" evidence="10">
    <location>
        <begin position="114"/>
        <end position="139"/>
    </location>
</feature>
<comment type="similarity">
    <text evidence="9 10 11">Belongs to the MurJ/MviN family.</text>
</comment>
<dbReference type="RefSeq" id="WP_025412233.1">
    <property type="nucleotide sequence ID" value="NZ_CP007128.1"/>
</dbReference>
<dbReference type="PANTHER" id="PTHR47019:SF1">
    <property type="entry name" value="LIPID II FLIPPASE MURJ"/>
    <property type="match status" value="1"/>
</dbReference>
<gene>
    <name evidence="10" type="primary">murJ</name>
    <name evidence="13" type="ORF">J421_3230</name>
</gene>
<feature type="transmembrane region" description="Helical" evidence="10">
    <location>
        <begin position="490"/>
        <end position="508"/>
    </location>
</feature>
<keyword evidence="6 10" id="KW-1133">Transmembrane helix</keyword>
<name>W0RK16_9BACT</name>
<comment type="function">
    <text evidence="8 10 11">Involved in peptidoglycan biosynthesis. Transports lipid-linked peptidoglycan precursors from the inner to the outer leaflet of the cytoplasmic membrane.</text>
</comment>
<evidence type="ECO:0000256" key="3">
    <source>
        <dbReference type="ARBA" id="ARBA00022692"/>
    </source>
</evidence>
<dbReference type="GO" id="GO:0015648">
    <property type="term" value="F:lipid-linked peptidoglycan transporter activity"/>
    <property type="evidence" value="ECO:0007669"/>
    <property type="project" value="UniProtKB-UniRule"/>
</dbReference>
<dbReference type="Proteomes" id="UP000019151">
    <property type="component" value="Chromosome"/>
</dbReference>
<keyword evidence="2 10" id="KW-1003">Cell membrane</keyword>
<protein>
    <recommendedName>
        <fullName evidence="10">Probable lipid II flippase MurJ</fullName>
    </recommendedName>
</protein>
<dbReference type="STRING" id="861299.J421_3230"/>
<dbReference type="EMBL" id="CP007128">
    <property type="protein sequence ID" value="AHG90767.1"/>
    <property type="molecule type" value="Genomic_DNA"/>
</dbReference>
<evidence type="ECO:0000313" key="14">
    <source>
        <dbReference type="Proteomes" id="UP000019151"/>
    </source>
</evidence>
<evidence type="ECO:0000313" key="13">
    <source>
        <dbReference type="EMBL" id="AHG90767.1"/>
    </source>
</evidence>